<organism evidence="1">
    <name type="scientific">Faunusvirus sp</name>
    <dbReference type="NCBI Taxonomy" id="2487766"/>
    <lineage>
        <taxon>Viruses</taxon>
        <taxon>Varidnaviria</taxon>
        <taxon>Bamfordvirae</taxon>
        <taxon>Nucleocytoviricota</taxon>
        <taxon>Megaviricetes</taxon>
        <taxon>Imitervirales</taxon>
        <taxon>Mimiviridae</taxon>
    </lineage>
</organism>
<evidence type="ECO:0008006" key="2">
    <source>
        <dbReference type="Google" id="ProtNLM"/>
    </source>
</evidence>
<protein>
    <recommendedName>
        <fullName evidence="2">Ankyrin repeat protein</fullName>
    </recommendedName>
</protein>
<dbReference type="EMBL" id="MK072140">
    <property type="protein sequence ID" value="AYV79336.1"/>
    <property type="molecule type" value="Genomic_DNA"/>
</dbReference>
<gene>
    <name evidence="1" type="ORF">Faunusvirus9_14</name>
</gene>
<sequence>MNSTNTAMDTTVKAVKKSDKMVGDIDLKKLHKTLRCHMTYNTKIATVKTLGELVALKHIFSDKLIDDTAYAVEKYSPILDILNSIFDYITPTLKHLQIYAAYNLDSDYILSKMNITTAVFEYICEHDWVDIIETYLKKGVQATINCANSIARKHSDKLMNMIIDTNVIPAIETLEFAFGNSAISLKTCVTIMTRYSIHPNDTCLELCCAYRSVNEIEFLLNNGLKPTAKCLQYILNNTTLDAHFNSTDTSSGSVSAPTNRKATKGFKKVAANNKGSKNRHIDAKLAMIAKYGFTVDKNCLLLLMDQITMTSTYNIPIDMDILECACKTQPTAYIKKLIDESKLVPSETCLQLLMINQHNITDSLLLLLSAGYVLTDSDIELLINHHVTITKLPQIKLDANILRYCCKKRRIDDINEIINQGITPDIDCLEQLCERDEEHSCHLGYRSDLITLIKSIIIDHKIAPTTKCLENILKFNGLDVNIIKLLITNGASVDMNCIRAYCENNGDKVLKVLLNNF</sequence>
<reference evidence="1" key="1">
    <citation type="submission" date="2018-10" db="EMBL/GenBank/DDBJ databases">
        <title>Hidden diversity of soil giant viruses.</title>
        <authorList>
            <person name="Schulz F."/>
            <person name="Alteio L."/>
            <person name="Goudeau D."/>
            <person name="Ryan E.M."/>
            <person name="Malmstrom R.R."/>
            <person name="Blanchard J."/>
            <person name="Woyke T."/>
        </authorList>
    </citation>
    <scope>NUCLEOTIDE SEQUENCE</scope>
    <source>
        <strain evidence="1">FNV1</strain>
    </source>
</reference>
<accession>A0A3G4ZWP9</accession>
<proteinExistence type="predicted"/>
<evidence type="ECO:0000313" key="1">
    <source>
        <dbReference type="EMBL" id="AYV79336.1"/>
    </source>
</evidence>
<name>A0A3G4ZWP9_9VIRU</name>